<dbReference type="OrthoDB" id="9806505at2"/>
<dbReference type="Gene3D" id="3.40.50.360">
    <property type="match status" value="1"/>
</dbReference>
<dbReference type="RefSeq" id="WP_079688998.1">
    <property type="nucleotide sequence ID" value="NZ_FUZU01000003.1"/>
</dbReference>
<gene>
    <name evidence="1" type="ORF">SAMN05660236_4478</name>
</gene>
<accession>A0A1T5M5Z2</accession>
<dbReference type="SUPFAM" id="SSF52218">
    <property type="entry name" value="Flavoproteins"/>
    <property type="match status" value="1"/>
</dbReference>
<proteinExistence type="predicted"/>
<dbReference type="PANTHER" id="PTHR39201:SF1">
    <property type="entry name" value="FLAVODOXIN-LIKE DOMAIN-CONTAINING PROTEIN"/>
    <property type="match status" value="1"/>
</dbReference>
<dbReference type="AlphaFoldDB" id="A0A1T5M5Z2"/>
<organism evidence="1 2">
    <name type="scientific">Ohtaekwangia koreensis</name>
    <dbReference type="NCBI Taxonomy" id="688867"/>
    <lineage>
        <taxon>Bacteria</taxon>
        <taxon>Pseudomonadati</taxon>
        <taxon>Bacteroidota</taxon>
        <taxon>Cytophagia</taxon>
        <taxon>Cytophagales</taxon>
        <taxon>Fulvivirgaceae</taxon>
        <taxon>Ohtaekwangia</taxon>
    </lineage>
</organism>
<dbReference type="EMBL" id="FUZU01000003">
    <property type="protein sequence ID" value="SKC83543.1"/>
    <property type="molecule type" value="Genomic_DNA"/>
</dbReference>
<name>A0A1T5M5Z2_9BACT</name>
<dbReference type="InterPro" id="IPR029039">
    <property type="entry name" value="Flavoprotein-like_sf"/>
</dbReference>
<evidence type="ECO:0000313" key="2">
    <source>
        <dbReference type="Proteomes" id="UP000190961"/>
    </source>
</evidence>
<keyword evidence="2" id="KW-1185">Reference proteome</keyword>
<dbReference type="Proteomes" id="UP000190961">
    <property type="component" value="Unassembled WGS sequence"/>
</dbReference>
<protein>
    <submittedName>
        <fullName evidence="1">Multimeric flavodoxin WrbA</fullName>
    </submittedName>
</protein>
<sequence length="183" mass="21047">MKTLIVYYSYTHNNEVLANVLQEKLKCDIFKIEEVKKRNAFAIMLDLVFNRIPKIKPRLFDVGSYDRYIFVAPIWAGKIASPLKTFLVEERFYISDYSFITICGGQTDQKEKLVTNLTKILGHEPSLVQELSINNLLSGDKKNTMKYTSSYRIQSDDMIKFNVAIDDFLRGGKASDARERKAG</sequence>
<dbReference type="STRING" id="688867.SAMN05660236_4478"/>
<dbReference type="PANTHER" id="PTHR39201">
    <property type="entry name" value="EXPORTED PROTEIN-RELATED"/>
    <property type="match status" value="1"/>
</dbReference>
<evidence type="ECO:0000313" key="1">
    <source>
        <dbReference type="EMBL" id="SKC83543.1"/>
    </source>
</evidence>
<reference evidence="1 2" key="1">
    <citation type="submission" date="2017-02" db="EMBL/GenBank/DDBJ databases">
        <authorList>
            <person name="Peterson S.W."/>
        </authorList>
    </citation>
    <scope>NUCLEOTIDE SEQUENCE [LARGE SCALE GENOMIC DNA]</scope>
    <source>
        <strain evidence="1 2">DSM 25262</strain>
    </source>
</reference>